<dbReference type="Proteomes" id="UP000319432">
    <property type="component" value="Chromosome"/>
</dbReference>
<evidence type="ECO:0000313" key="2">
    <source>
        <dbReference type="EMBL" id="QDX91761.1"/>
    </source>
</evidence>
<feature type="domain" description="ADP ribosyltransferase" evidence="1">
    <location>
        <begin position="13"/>
        <end position="214"/>
    </location>
</feature>
<reference evidence="2 3" key="1">
    <citation type="submission" date="2018-11" db="EMBL/GenBank/DDBJ databases">
        <title>Phylogenetic determinants of toxin gene distribution in genomes of Brevibacillus laterosporus.</title>
        <authorList>
            <person name="Glare T.R."/>
            <person name="Durrant A."/>
            <person name="Berry C."/>
            <person name="Palma L."/>
            <person name="Ormskirk M."/>
            <person name="Cox M.O."/>
        </authorList>
    </citation>
    <scope>NUCLEOTIDE SEQUENCE [LARGE SCALE GENOMIC DNA]</scope>
    <source>
        <strain evidence="2 3">1821L</strain>
    </source>
</reference>
<evidence type="ECO:0000259" key="1">
    <source>
        <dbReference type="Pfam" id="PF03496"/>
    </source>
</evidence>
<dbReference type="Gene3D" id="3.90.176.10">
    <property type="entry name" value="Toxin ADP-ribosyltransferase, Chain A, domain 1"/>
    <property type="match status" value="1"/>
</dbReference>
<dbReference type="EMBL" id="CP033464">
    <property type="protein sequence ID" value="QDX91761.1"/>
    <property type="molecule type" value="Genomic_DNA"/>
</dbReference>
<dbReference type="Pfam" id="PF03496">
    <property type="entry name" value="ADPrib_exo_Tox"/>
    <property type="match status" value="1"/>
</dbReference>
<dbReference type="AlphaFoldDB" id="A0A518V443"/>
<dbReference type="SUPFAM" id="SSF56399">
    <property type="entry name" value="ADP-ribosylation"/>
    <property type="match status" value="1"/>
</dbReference>
<sequence>MKYGKEFKDSNKAEAWGRKYYANWLRNLTIVEQRSLTNYTTERGYQINKYLRNNDGELGENGILDRDINNIDRALKKAKTAEMVTVYRRVGENAFGMEADSLRDKNKIKIEKAREFAERFINTTRKDQGYLSTTLVSGLSKETKSNSPEIVLMPIVLELNVPKGTRAAYINDLSHKPWEQELLINRGSSFKIHGLSIIVEDGRERLKVKADLLK</sequence>
<organism evidence="2 3">
    <name type="scientific">Brevibacillus laterosporus</name>
    <name type="common">Bacillus laterosporus</name>
    <dbReference type="NCBI Taxonomy" id="1465"/>
    <lineage>
        <taxon>Bacteria</taxon>
        <taxon>Bacillati</taxon>
        <taxon>Bacillota</taxon>
        <taxon>Bacilli</taxon>
        <taxon>Bacillales</taxon>
        <taxon>Paenibacillaceae</taxon>
        <taxon>Brevibacillus</taxon>
    </lineage>
</organism>
<accession>A0A518V443</accession>
<protein>
    <recommendedName>
        <fullName evidence="1">ADP ribosyltransferase domain-containing protein</fullName>
    </recommendedName>
</protein>
<gene>
    <name evidence="2" type="ORF">EEL30_04870</name>
</gene>
<proteinExistence type="predicted"/>
<dbReference type="InterPro" id="IPR003540">
    <property type="entry name" value="ADP-ribosyltransferase"/>
</dbReference>
<name>A0A518V443_BRELA</name>
<dbReference type="GO" id="GO:0005576">
    <property type="term" value="C:extracellular region"/>
    <property type="evidence" value="ECO:0007669"/>
    <property type="project" value="InterPro"/>
</dbReference>
<keyword evidence="3" id="KW-1185">Reference proteome</keyword>
<evidence type="ECO:0000313" key="3">
    <source>
        <dbReference type="Proteomes" id="UP000319432"/>
    </source>
</evidence>
<dbReference type="PROSITE" id="PS51996">
    <property type="entry name" value="TR_MART"/>
    <property type="match status" value="1"/>
</dbReference>